<evidence type="ECO:0000313" key="7">
    <source>
        <dbReference type="EMBL" id="KFM67669.1"/>
    </source>
</evidence>
<dbReference type="PANTHER" id="PTHR45620">
    <property type="entry name" value="PDF RECEPTOR-LIKE PROTEIN-RELATED"/>
    <property type="match status" value="1"/>
</dbReference>
<dbReference type="GO" id="GO:0007166">
    <property type="term" value="P:cell surface receptor signaling pathway"/>
    <property type="evidence" value="ECO:0007669"/>
    <property type="project" value="InterPro"/>
</dbReference>
<sequence length="68" mass="7853">MEGLYLHNLVFLSMFTDTASILSYALLGWGLPLLFVVPWVIVKATLEDNLCWTVNENPHYFWIIRGPI</sequence>
<keyword evidence="2 5" id="KW-0812">Transmembrane</keyword>
<evidence type="ECO:0000256" key="4">
    <source>
        <dbReference type="ARBA" id="ARBA00023136"/>
    </source>
</evidence>
<evidence type="ECO:0000313" key="8">
    <source>
        <dbReference type="Proteomes" id="UP000054359"/>
    </source>
</evidence>
<evidence type="ECO:0000256" key="3">
    <source>
        <dbReference type="ARBA" id="ARBA00022989"/>
    </source>
</evidence>
<keyword evidence="7" id="KW-0675">Receptor</keyword>
<dbReference type="Pfam" id="PF00002">
    <property type="entry name" value="7tm_2"/>
    <property type="match status" value="1"/>
</dbReference>
<feature type="domain" description="G-protein coupled receptors family 2 profile 2" evidence="6">
    <location>
        <begin position="1"/>
        <end position="68"/>
    </location>
</feature>
<dbReference type="AlphaFoldDB" id="A0A087TRD0"/>
<accession>A0A087TRD0</accession>
<dbReference type="Gene3D" id="1.20.1070.10">
    <property type="entry name" value="Rhodopsin 7-helix transmembrane proteins"/>
    <property type="match status" value="1"/>
</dbReference>
<dbReference type="PROSITE" id="PS50261">
    <property type="entry name" value="G_PROTEIN_RECEP_F2_4"/>
    <property type="match status" value="1"/>
</dbReference>
<dbReference type="GO" id="GO:0017046">
    <property type="term" value="F:peptide hormone binding"/>
    <property type="evidence" value="ECO:0007669"/>
    <property type="project" value="TreeGrafter"/>
</dbReference>
<dbReference type="Proteomes" id="UP000054359">
    <property type="component" value="Unassembled WGS sequence"/>
</dbReference>
<dbReference type="OrthoDB" id="6410457at2759"/>
<dbReference type="InterPro" id="IPR000832">
    <property type="entry name" value="GPCR_2_secretin-like"/>
</dbReference>
<name>A0A087TRD0_STEMI</name>
<dbReference type="GO" id="GO:0005886">
    <property type="term" value="C:plasma membrane"/>
    <property type="evidence" value="ECO:0007669"/>
    <property type="project" value="TreeGrafter"/>
</dbReference>
<evidence type="ECO:0000259" key="6">
    <source>
        <dbReference type="PROSITE" id="PS50261"/>
    </source>
</evidence>
<dbReference type="InterPro" id="IPR017981">
    <property type="entry name" value="GPCR_2-like_7TM"/>
</dbReference>
<feature type="transmembrane region" description="Helical" evidence="5">
    <location>
        <begin position="20"/>
        <end position="42"/>
    </location>
</feature>
<dbReference type="GO" id="GO:0007188">
    <property type="term" value="P:adenylate cyclase-modulating G protein-coupled receptor signaling pathway"/>
    <property type="evidence" value="ECO:0007669"/>
    <property type="project" value="TreeGrafter"/>
</dbReference>
<dbReference type="PRINTS" id="PR00249">
    <property type="entry name" value="GPCRSECRETIN"/>
</dbReference>
<dbReference type="InterPro" id="IPR050332">
    <property type="entry name" value="GPCR_2"/>
</dbReference>
<keyword evidence="4 5" id="KW-0472">Membrane</keyword>
<evidence type="ECO:0000256" key="5">
    <source>
        <dbReference type="SAM" id="Phobius"/>
    </source>
</evidence>
<dbReference type="PANTHER" id="PTHR45620:SF1">
    <property type="entry name" value="G-PROTEIN COUPLED RECEPTORS FAMILY 2 PROFILE 2 DOMAIN-CONTAINING PROTEIN"/>
    <property type="match status" value="1"/>
</dbReference>
<feature type="non-terminal residue" evidence="7">
    <location>
        <position position="68"/>
    </location>
</feature>
<organism evidence="7 8">
    <name type="scientific">Stegodyphus mimosarum</name>
    <name type="common">African social velvet spider</name>
    <dbReference type="NCBI Taxonomy" id="407821"/>
    <lineage>
        <taxon>Eukaryota</taxon>
        <taxon>Metazoa</taxon>
        <taxon>Ecdysozoa</taxon>
        <taxon>Arthropoda</taxon>
        <taxon>Chelicerata</taxon>
        <taxon>Arachnida</taxon>
        <taxon>Araneae</taxon>
        <taxon>Araneomorphae</taxon>
        <taxon>Entelegynae</taxon>
        <taxon>Eresoidea</taxon>
        <taxon>Eresidae</taxon>
        <taxon>Stegodyphus</taxon>
    </lineage>
</organism>
<gene>
    <name evidence="7" type="ORF">X975_22291</name>
</gene>
<proteinExistence type="predicted"/>
<dbReference type="EMBL" id="KK116394">
    <property type="protein sequence ID" value="KFM67669.1"/>
    <property type="molecule type" value="Genomic_DNA"/>
</dbReference>
<evidence type="ECO:0000256" key="1">
    <source>
        <dbReference type="ARBA" id="ARBA00004141"/>
    </source>
</evidence>
<comment type="subcellular location">
    <subcellularLocation>
        <location evidence="1">Membrane</location>
        <topology evidence="1">Multi-pass membrane protein</topology>
    </subcellularLocation>
</comment>
<keyword evidence="3 5" id="KW-1133">Transmembrane helix</keyword>
<dbReference type="STRING" id="407821.A0A087TRD0"/>
<dbReference type="GO" id="GO:0008528">
    <property type="term" value="F:G protein-coupled peptide receptor activity"/>
    <property type="evidence" value="ECO:0007669"/>
    <property type="project" value="TreeGrafter"/>
</dbReference>
<keyword evidence="8" id="KW-1185">Reference proteome</keyword>
<reference evidence="7 8" key="1">
    <citation type="submission" date="2013-11" db="EMBL/GenBank/DDBJ databases">
        <title>Genome sequencing of Stegodyphus mimosarum.</title>
        <authorList>
            <person name="Bechsgaard J."/>
        </authorList>
    </citation>
    <scope>NUCLEOTIDE SEQUENCE [LARGE SCALE GENOMIC DNA]</scope>
</reference>
<evidence type="ECO:0000256" key="2">
    <source>
        <dbReference type="ARBA" id="ARBA00022692"/>
    </source>
</evidence>
<protein>
    <submittedName>
        <fullName evidence="7">Glucagon-like peptide 2 receptor</fullName>
    </submittedName>
</protein>